<keyword evidence="2" id="KW-1185">Reference proteome</keyword>
<accession>A0A4V2PDR9</accession>
<dbReference type="Proteomes" id="UP000295777">
    <property type="component" value="Unassembled WGS sequence"/>
</dbReference>
<evidence type="ECO:0000313" key="2">
    <source>
        <dbReference type="Proteomes" id="UP000295777"/>
    </source>
</evidence>
<proteinExistence type="predicted"/>
<sequence>MVSNVTTTDTTYVQYQLLQQMFQYRRHYGQHKGMGLVMQFLTPEQRQEVSSLLQDLTEEQRIEVKEQILQLDLASMTSDQLFESIVNIISSVSGATSVSDSGSTVGVDVYA</sequence>
<evidence type="ECO:0000313" key="1">
    <source>
        <dbReference type="EMBL" id="TCK06316.1"/>
    </source>
</evidence>
<protein>
    <submittedName>
        <fullName evidence="1">Uncharacterized protein</fullName>
    </submittedName>
</protein>
<comment type="caution">
    <text evidence="1">The sequence shown here is derived from an EMBL/GenBank/DDBJ whole genome shotgun (WGS) entry which is preliminary data.</text>
</comment>
<reference evidence="1 2" key="1">
    <citation type="submission" date="2019-03" db="EMBL/GenBank/DDBJ databases">
        <title>Genomic Encyclopedia of Archaeal and Bacterial Type Strains, Phase II (KMG-II): from individual species to whole genera.</title>
        <authorList>
            <person name="Goeker M."/>
        </authorList>
    </citation>
    <scope>NUCLEOTIDE SEQUENCE [LARGE SCALE GENOMIC DNA]</scope>
    <source>
        <strain evidence="1 2">DSM 24425</strain>
    </source>
</reference>
<dbReference type="AlphaFoldDB" id="A0A4V2PDR9"/>
<dbReference type="EMBL" id="SMFV01000001">
    <property type="protein sequence ID" value="TCK06316.1"/>
    <property type="molecule type" value="Genomic_DNA"/>
</dbReference>
<gene>
    <name evidence="1" type="ORF">CLV27_0117</name>
</gene>
<organism evidence="1 2">
    <name type="scientific">Phorcysia thermohydrogeniphila</name>
    <dbReference type="NCBI Taxonomy" id="936138"/>
    <lineage>
        <taxon>Bacteria</taxon>
        <taxon>Pseudomonadati</taxon>
        <taxon>Aquificota</taxon>
        <taxon>Aquificia</taxon>
        <taxon>Desulfurobacteriales</taxon>
        <taxon>Desulfurobacteriaceae</taxon>
        <taxon>Phorcysia</taxon>
    </lineage>
</organism>
<name>A0A4V2PDR9_9BACT</name>
<dbReference type="RefSeq" id="WP_132524744.1">
    <property type="nucleotide sequence ID" value="NZ_SMFV01000001.1"/>
</dbReference>